<comment type="caution">
    <text evidence="6">The sequence shown here is derived from an EMBL/GenBank/DDBJ whole genome shotgun (WGS) entry which is preliminary data.</text>
</comment>
<keyword evidence="7" id="KW-1185">Reference proteome</keyword>
<name>A0AAW0DXB3_9AGAR</name>
<protein>
    <recommendedName>
        <fullName evidence="5">Fungal lipase-type domain-containing protein</fullName>
    </recommendedName>
</protein>
<dbReference type="Pfam" id="PF01764">
    <property type="entry name" value="Lipase_3"/>
    <property type="match status" value="1"/>
</dbReference>
<dbReference type="EMBL" id="JAYKXP010000007">
    <property type="protein sequence ID" value="KAK7056331.1"/>
    <property type="molecule type" value="Genomic_DNA"/>
</dbReference>
<dbReference type="InterPro" id="IPR051218">
    <property type="entry name" value="Sec_MonoDiacylglyc_Lipase"/>
</dbReference>
<keyword evidence="1" id="KW-1015">Disulfide bond</keyword>
<organism evidence="6 7">
    <name type="scientific">Paramarasmius palmivorus</name>
    <dbReference type="NCBI Taxonomy" id="297713"/>
    <lineage>
        <taxon>Eukaryota</taxon>
        <taxon>Fungi</taxon>
        <taxon>Dikarya</taxon>
        <taxon>Basidiomycota</taxon>
        <taxon>Agaricomycotina</taxon>
        <taxon>Agaricomycetes</taxon>
        <taxon>Agaricomycetidae</taxon>
        <taxon>Agaricales</taxon>
        <taxon>Marasmiineae</taxon>
        <taxon>Marasmiaceae</taxon>
        <taxon>Paramarasmius</taxon>
    </lineage>
</organism>
<comment type="similarity">
    <text evidence="2">Belongs to the AB hydrolase superfamily. Lipase family. Class 3 subfamily.</text>
</comment>
<dbReference type="PANTHER" id="PTHR45856:SF24">
    <property type="entry name" value="FUNGAL LIPASE-LIKE DOMAIN-CONTAINING PROTEIN"/>
    <property type="match status" value="1"/>
</dbReference>
<dbReference type="InterPro" id="IPR029058">
    <property type="entry name" value="AB_hydrolase_fold"/>
</dbReference>
<dbReference type="Gene3D" id="3.40.50.1820">
    <property type="entry name" value="alpha/beta hydrolase"/>
    <property type="match status" value="1"/>
</dbReference>
<dbReference type="SUPFAM" id="SSF53474">
    <property type="entry name" value="alpha/beta-Hydrolases"/>
    <property type="match status" value="1"/>
</dbReference>
<dbReference type="InterPro" id="IPR002921">
    <property type="entry name" value="Fungal_lipase-type"/>
</dbReference>
<dbReference type="PANTHER" id="PTHR45856">
    <property type="entry name" value="ALPHA/BETA-HYDROLASES SUPERFAMILY PROTEIN"/>
    <property type="match status" value="1"/>
</dbReference>
<evidence type="ECO:0000313" key="7">
    <source>
        <dbReference type="Proteomes" id="UP001383192"/>
    </source>
</evidence>
<comment type="catalytic activity">
    <reaction evidence="3">
        <text>a diacylglycerol + H2O = a monoacylglycerol + a fatty acid + H(+)</text>
        <dbReference type="Rhea" id="RHEA:32731"/>
        <dbReference type="ChEBI" id="CHEBI:15377"/>
        <dbReference type="ChEBI" id="CHEBI:15378"/>
        <dbReference type="ChEBI" id="CHEBI:17408"/>
        <dbReference type="ChEBI" id="CHEBI:18035"/>
        <dbReference type="ChEBI" id="CHEBI:28868"/>
    </reaction>
</comment>
<evidence type="ECO:0000313" key="6">
    <source>
        <dbReference type="EMBL" id="KAK7056331.1"/>
    </source>
</evidence>
<reference evidence="6 7" key="1">
    <citation type="submission" date="2024-01" db="EMBL/GenBank/DDBJ databases">
        <title>A draft genome for a cacao thread blight-causing isolate of Paramarasmius palmivorus.</title>
        <authorList>
            <person name="Baruah I.K."/>
            <person name="Bukari Y."/>
            <person name="Amoako-Attah I."/>
            <person name="Meinhardt L.W."/>
            <person name="Bailey B.A."/>
            <person name="Cohen S.P."/>
        </authorList>
    </citation>
    <scope>NUCLEOTIDE SEQUENCE [LARGE SCALE GENOMIC DNA]</scope>
    <source>
        <strain evidence="6 7">GH-12</strain>
    </source>
</reference>
<evidence type="ECO:0000256" key="3">
    <source>
        <dbReference type="ARBA" id="ARBA00047591"/>
    </source>
</evidence>
<dbReference type="Proteomes" id="UP001383192">
    <property type="component" value="Unassembled WGS sequence"/>
</dbReference>
<evidence type="ECO:0000259" key="5">
    <source>
        <dbReference type="Pfam" id="PF01764"/>
    </source>
</evidence>
<evidence type="ECO:0000256" key="1">
    <source>
        <dbReference type="ARBA" id="ARBA00023157"/>
    </source>
</evidence>
<dbReference type="GO" id="GO:0006629">
    <property type="term" value="P:lipid metabolic process"/>
    <property type="evidence" value="ECO:0007669"/>
    <property type="project" value="InterPro"/>
</dbReference>
<feature type="domain" description="Fungal lipase-type" evidence="5">
    <location>
        <begin position="125"/>
        <end position="275"/>
    </location>
</feature>
<gene>
    <name evidence="6" type="ORF">VNI00_002884</name>
</gene>
<dbReference type="AlphaFoldDB" id="A0AAW0DXB3"/>
<proteinExistence type="inferred from homology"/>
<evidence type="ECO:0000256" key="4">
    <source>
        <dbReference type="ARBA" id="ARBA00048461"/>
    </source>
</evidence>
<comment type="catalytic activity">
    <reaction evidence="4">
        <text>a monoacylglycerol + H2O = glycerol + a fatty acid + H(+)</text>
        <dbReference type="Rhea" id="RHEA:15245"/>
        <dbReference type="ChEBI" id="CHEBI:15377"/>
        <dbReference type="ChEBI" id="CHEBI:15378"/>
        <dbReference type="ChEBI" id="CHEBI:17408"/>
        <dbReference type="ChEBI" id="CHEBI:17754"/>
        <dbReference type="ChEBI" id="CHEBI:28868"/>
    </reaction>
</comment>
<accession>A0AAW0DXB3</accession>
<sequence>MSISLPIIQDIHDAHARQLAHLHLPPGGIREPPDSDTGALTLEDILEWIKDHPQAVREAKDAQCTSPSPDSPNWNSIFFALIESSAVGLRNENEIVEAIKAARDGHFDTAVKHLKKAQSDIDKVGTTNWKEAITDLDWKPIAPQPAEIAWGASMHSGFFKGLFGRFASEAHQVAFDVILNQLKTAYDEHGGEPILHFTGHSLGGAYCTLTYGEFLRRQAESKFAKYRFGDMYSFGAPRVCTPPFFQHVNDLTQAGGGKYLFRVVNSEDPVPTAPPPPPPFVEDTTLYPFVHVGGAWKLLEIGPQKMADEPPPVDPQSLDDLLKNAHYHGPKEYYANWQKTPHA</sequence>
<evidence type="ECO:0000256" key="2">
    <source>
        <dbReference type="ARBA" id="ARBA00043996"/>
    </source>
</evidence>